<dbReference type="SUPFAM" id="SSF81296">
    <property type="entry name" value="E set domains"/>
    <property type="match status" value="1"/>
</dbReference>
<dbReference type="Gene3D" id="2.60.40.10">
    <property type="entry name" value="Immunoglobulins"/>
    <property type="match status" value="3"/>
</dbReference>
<dbReference type="InterPro" id="IPR008958">
    <property type="entry name" value="Transglutaminase_C"/>
</dbReference>
<dbReference type="Pfam" id="PF00868">
    <property type="entry name" value="Transglut_N"/>
    <property type="match status" value="1"/>
</dbReference>
<dbReference type="PANTHER" id="PTHR11590:SF40">
    <property type="entry name" value="HEMOCYTE PROTEIN-GLUTAMINE GAMMA-GLUTAMYLTRANSFERASE-LIKE PROTEIN"/>
    <property type="match status" value="1"/>
</dbReference>
<dbReference type="Pfam" id="PF00927">
    <property type="entry name" value="Transglut_C"/>
    <property type="match status" value="1"/>
</dbReference>
<proteinExistence type="inferred from homology"/>
<dbReference type="Proteomes" id="UP001208570">
    <property type="component" value="Unassembled WGS sequence"/>
</dbReference>
<dbReference type="Gene3D" id="3.90.260.10">
    <property type="entry name" value="Transglutaminase-like"/>
    <property type="match status" value="1"/>
</dbReference>
<dbReference type="InterPro" id="IPR036238">
    <property type="entry name" value="Transglutaminase_C_sf"/>
</dbReference>
<feature type="binding site" evidence="3">
    <location>
        <position position="456"/>
    </location>
    <ligand>
        <name>Ca(2+)</name>
        <dbReference type="ChEBI" id="CHEBI:29108"/>
    </ligand>
</feature>
<dbReference type="PIRSF" id="PIRSF000459">
    <property type="entry name" value="TGM_EBP42"/>
    <property type="match status" value="1"/>
</dbReference>
<dbReference type="InterPro" id="IPR036985">
    <property type="entry name" value="Transglutaminase-like_sf"/>
</dbReference>
<gene>
    <name evidence="5" type="ORF">LSH36_348g00042</name>
</gene>
<evidence type="ECO:0000259" key="4">
    <source>
        <dbReference type="SMART" id="SM00460"/>
    </source>
</evidence>
<feature type="binding site" evidence="3">
    <location>
        <position position="508"/>
    </location>
    <ligand>
        <name>Ca(2+)</name>
        <dbReference type="ChEBI" id="CHEBI:29108"/>
    </ligand>
</feature>
<comment type="cofactor">
    <cofactor evidence="3">
        <name>Ca(2+)</name>
        <dbReference type="ChEBI" id="CHEBI:29108"/>
    </cofactor>
    <text evidence="3">Binds 1 Ca(2+) ion per subunit.</text>
</comment>
<comment type="similarity">
    <text evidence="1">Belongs to the transglutaminase superfamily. Transglutaminase family.</text>
</comment>
<keyword evidence="3" id="KW-0479">Metal-binding</keyword>
<dbReference type="SMART" id="SM00460">
    <property type="entry name" value="TGc"/>
    <property type="match status" value="1"/>
</dbReference>
<dbReference type="GO" id="GO:0003810">
    <property type="term" value="F:protein-glutamine gamma-glutamyltransferase activity"/>
    <property type="evidence" value="ECO:0007669"/>
    <property type="project" value="InterPro"/>
</dbReference>
<organism evidence="5 6">
    <name type="scientific">Paralvinella palmiformis</name>
    <dbReference type="NCBI Taxonomy" id="53620"/>
    <lineage>
        <taxon>Eukaryota</taxon>
        <taxon>Metazoa</taxon>
        <taxon>Spiralia</taxon>
        <taxon>Lophotrochozoa</taxon>
        <taxon>Annelida</taxon>
        <taxon>Polychaeta</taxon>
        <taxon>Sedentaria</taxon>
        <taxon>Canalipalpata</taxon>
        <taxon>Terebellida</taxon>
        <taxon>Terebelliformia</taxon>
        <taxon>Alvinellidae</taxon>
        <taxon>Paralvinella</taxon>
    </lineage>
</organism>
<feature type="domain" description="Transglutaminase-like" evidence="4">
    <location>
        <begin position="325"/>
        <end position="417"/>
    </location>
</feature>
<feature type="active site" evidence="2">
    <location>
        <position position="333"/>
    </location>
</feature>
<dbReference type="SUPFAM" id="SSF49309">
    <property type="entry name" value="Transglutaminase, two C-terminal domains"/>
    <property type="match status" value="2"/>
</dbReference>
<evidence type="ECO:0000313" key="5">
    <source>
        <dbReference type="EMBL" id="KAK2151857.1"/>
    </source>
</evidence>
<evidence type="ECO:0000256" key="1">
    <source>
        <dbReference type="ARBA" id="ARBA00005968"/>
    </source>
</evidence>
<dbReference type="AlphaFoldDB" id="A0AAD9JEW9"/>
<feature type="active site" evidence="2">
    <location>
        <position position="414"/>
    </location>
</feature>
<evidence type="ECO:0000256" key="2">
    <source>
        <dbReference type="PIRSR" id="PIRSR000459-1"/>
    </source>
</evidence>
<sequence>MTDARYIYRALRFAYDASSRVARDRALGGQEQSGRRINISDADFVEGYPALKALGGVVDEELKAYGLDLHIDDNRKAHHTEYYEQNDLIVRRGQEFSLSIRFNRQYAKDQDKVILQLPFGIRPLESKGTNIRIVMSYDEPENNDDWHVTLRSSDDQTVTVGILPAADAAVGRYHINVETVTEMEGNLFTNRRIFDEQFIVLFNAWCKEDSAYLPDESEREEYVLNDRGKIWIGTLNEYEGLSWNFGQFDDTVLEAALHILNKAELADGARSDPLKISRCISAMANACDDNGVLEGRWTDAFPKNCTEPWAWTGSVAILEEFMKTKRPVKYGQCWVFSGLVTTLLRAIGLPTRSVTNFESAHDTDASITIDFHWNEDDEPVTDYNDSIWNFHVWNESYFQRPDLPEGYGGWQAHDATPQEVSEGVMRCGPAPVKAIKEGQVYLPHDASFIFAEVNGDKVHWLMKKDGSMTVLSKEKNAVGQLISTKAVGSGDRHDVTLNYKHKEGSEEEREAVYRAFRYSARRRHQVYDIPEPDVTFTLEAPFGVIVGDDFMLKVHLKNTTEEVRNVTVRLTAVASYYTGVPSERVGVKVFYEELGPQEEKTCELVITHDAYQSYLTPDSMVTVYMKGHVVETDRAYAQTKSLKMKKPGLILQVPERAYLREPFSMTIKFTNPLNVTLTGGTLRIEASGITKPRVIYIRKPVGPREEFVYEVDDLIPVRSGDRTINVSFCAAQLSGLTGSVDVYVSYSAR</sequence>
<name>A0AAD9JEW9_9ANNE</name>
<dbReference type="GO" id="GO:0046872">
    <property type="term" value="F:metal ion binding"/>
    <property type="evidence" value="ECO:0007669"/>
    <property type="project" value="UniProtKB-KW"/>
</dbReference>
<keyword evidence="3" id="KW-0106">Calcium</keyword>
<feature type="binding site" evidence="3">
    <location>
        <position position="454"/>
    </location>
    <ligand>
        <name>Ca(2+)</name>
        <dbReference type="ChEBI" id="CHEBI:29108"/>
    </ligand>
</feature>
<keyword evidence="6" id="KW-1185">Reference proteome</keyword>
<comment type="caution">
    <text evidence="5">The sequence shown here is derived from an EMBL/GenBank/DDBJ whole genome shotgun (WGS) entry which is preliminary data.</text>
</comment>
<dbReference type="InterPro" id="IPR002931">
    <property type="entry name" value="Transglutaminase-like"/>
</dbReference>
<dbReference type="InterPro" id="IPR038765">
    <property type="entry name" value="Papain-like_cys_pep_sf"/>
</dbReference>
<dbReference type="PANTHER" id="PTHR11590">
    <property type="entry name" value="PROTEIN-GLUTAMINE GAMMA-GLUTAMYLTRANSFERASE"/>
    <property type="match status" value="1"/>
</dbReference>
<dbReference type="FunFam" id="3.90.260.10:FF:000002">
    <property type="entry name" value="Erythrocyte membrane protein band 4.2"/>
    <property type="match status" value="1"/>
</dbReference>
<protein>
    <recommendedName>
        <fullName evidence="4">Transglutaminase-like domain-containing protein</fullName>
    </recommendedName>
</protein>
<dbReference type="EMBL" id="JAODUP010000348">
    <property type="protein sequence ID" value="KAK2151857.1"/>
    <property type="molecule type" value="Genomic_DNA"/>
</dbReference>
<dbReference type="InterPro" id="IPR050779">
    <property type="entry name" value="Transglutaminase"/>
</dbReference>
<reference evidence="5" key="1">
    <citation type="journal article" date="2023" name="Mol. Biol. Evol.">
        <title>Third-Generation Sequencing Reveals the Adaptive Role of the Epigenome in Three Deep-Sea Polychaetes.</title>
        <authorList>
            <person name="Perez M."/>
            <person name="Aroh O."/>
            <person name="Sun Y."/>
            <person name="Lan Y."/>
            <person name="Juniper S.K."/>
            <person name="Young C.R."/>
            <person name="Angers B."/>
            <person name="Qian P.Y."/>
        </authorList>
    </citation>
    <scope>NUCLEOTIDE SEQUENCE</scope>
    <source>
        <strain evidence="5">P08H-3</strain>
    </source>
</reference>
<feature type="binding site" evidence="3">
    <location>
        <position position="503"/>
    </location>
    <ligand>
        <name>Ca(2+)</name>
        <dbReference type="ChEBI" id="CHEBI:29108"/>
    </ligand>
</feature>
<evidence type="ECO:0000313" key="6">
    <source>
        <dbReference type="Proteomes" id="UP001208570"/>
    </source>
</evidence>
<evidence type="ECO:0000256" key="3">
    <source>
        <dbReference type="PIRSR" id="PIRSR000459-2"/>
    </source>
</evidence>
<accession>A0AAD9JEW9</accession>
<dbReference type="InterPro" id="IPR013783">
    <property type="entry name" value="Ig-like_fold"/>
</dbReference>
<dbReference type="SUPFAM" id="SSF54001">
    <property type="entry name" value="Cysteine proteinases"/>
    <property type="match status" value="1"/>
</dbReference>
<feature type="active site" evidence="2">
    <location>
        <position position="391"/>
    </location>
</feature>
<dbReference type="InterPro" id="IPR001102">
    <property type="entry name" value="Transglutaminase_N"/>
</dbReference>
<dbReference type="InterPro" id="IPR023608">
    <property type="entry name" value="Transglutaminase_animal"/>
</dbReference>
<dbReference type="InterPro" id="IPR014756">
    <property type="entry name" value="Ig_E-set"/>
</dbReference>
<dbReference type="Pfam" id="PF01841">
    <property type="entry name" value="Transglut_core"/>
    <property type="match status" value="1"/>
</dbReference>